<dbReference type="InParanoid" id="A0A166N9R7"/>
<reference evidence="1 2" key="1">
    <citation type="journal article" date="2016" name="Mol. Biol. Evol.">
        <title>Comparative Genomics of Early-Diverging Mushroom-Forming Fungi Provides Insights into the Origins of Lignocellulose Decay Capabilities.</title>
        <authorList>
            <person name="Nagy L.G."/>
            <person name="Riley R."/>
            <person name="Tritt A."/>
            <person name="Adam C."/>
            <person name="Daum C."/>
            <person name="Floudas D."/>
            <person name="Sun H."/>
            <person name="Yadav J.S."/>
            <person name="Pangilinan J."/>
            <person name="Larsson K.H."/>
            <person name="Matsuura K."/>
            <person name="Barry K."/>
            <person name="Labutti K."/>
            <person name="Kuo R."/>
            <person name="Ohm R.A."/>
            <person name="Bhattacharya S.S."/>
            <person name="Shirouzu T."/>
            <person name="Yoshinaga Y."/>
            <person name="Martin F.M."/>
            <person name="Grigoriev I.V."/>
            <person name="Hibbett D.S."/>
        </authorList>
    </citation>
    <scope>NUCLEOTIDE SEQUENCE [LARGE SCALE GENOMIC DNA]</scope>
    <source>
        <strain evidence="1 2">HHB12029</strain>
    </source>
</reference>
<dbReference type="EMBL" id="KV426725">
    <property type="protein sequence ID" value="KZV78913.1"/>
    <property type="molecule type" value="Genomic_DNA"/>
</dbReference>
<proteinExistence type="predicted"/>
<evidence type="ECO:0008006" key="3">
    <source>
        <dbReference type="Google" id="ProtNLM"/>
    </source>
</evidence>
<dbReference type="InterPro" id="IPR032675">
    <property type="entry name" value="LRR_dom_sf"/>
</dbReference>
<evidence type="ECO:0000313" key="2">
    <source>
        <dbReference type="Proteomes" id="UP000077266"/>
    </source>
</evidence>
<accession>A0A166N9R7</accession>
<dbReference type="Proteomes" id="UP000077266">
    <property type="component" value="Unassembled WGS sequence"/>
</dbReference>
<protein>
    <recommendedName>
        <fullName evidence="3">F-box domain-containing protein</fullName>
    </recommendedName>
</protein>
<dbReference type="Gene3D" id="3.80.10.10">
    <property type="entry name" value="Ribonuclease Inhibitor"/>
    <property type="match status" value="1"/>
</dbReference>
<name>A0A166N9R7_EXIGL</name>
<evidence type="ECO:0000313" key="1">
    <source>
        <dbReference type="EMBL" id="KZV78913.1"/>
    </source>
</evidence>
<gene>
    <name evidence="1" type="ORF">EXIGLDRAFT_495385</name>
</gene>
<organism evidence="1 2">
    <name type="scientific">Exidia glandulosa HHB12029</name>
    <dbReference type="NCBI Taxonomy" id="1314781"/>
    <lineage>
        <taxon>Eukaryota</taxon>
        <taxon>Fungi</taxon>
        <taxon>Dikarya</taxon>
        <taxon>Basidiomycota</taxon>
        <taxon>Agaricomycotina</taxon>
        <taxon>Agaricomycetes</taxon>
        <taxon>Auriculariales</taxon>
        <taxon>Exidiaceae</taxon>
        <taxon>Exidia</taxon>
    </lineage>
</organism>
<dbReference type="AlphaFoldDB" id="A0A166N9R7"/>
<keyword evidence="2" id="KW-1185">Reference proteome</keyword>
<sequence length="464" mass="51898">MATPPYNIAQDLSGDVVGLILEHFANPSGIIESDHLLALSHVCVRWRQLIRDHRAFWRLLHLSVSTLTTGQVCQFLDRAAVAASRDDGATVDIDIDIADIQSDVLDRVLPAVATVIHRARVLSLNVDPTYIDAVYGTLLANPAPEMHELFVRFRKKTAPHVYRLSVNFLGGTAPQLHKCVLGWVEFPAQRIDALRNVRALNLFQTIDARSFLDIFPATFASTFPKLQHLRLCARTIRIQLQPGEEAPVLALHSVTLDTSCNISKLLSAWPSLNQAPKTMLWMPDRQEVWPWLKDIAVGEPFHLHLTRDPYATAFRICFVGVRSGKTRTSRECFYWYEDMGSSYRLDEVFLDAPCAWQDRITELTISQTVWSHSIVSVWLAKLNLRAVKQTVLVLDDPDATLDSLRASPALRVPSVHSLIVEAGPDIESPSISAKLLRHISGHGFITPIPMCSVTVRRPVTVVGH</sequence>